<reference evidence="1 2" key="1">
    <citation type="journal article" date="2016" name="Int. J. Syst. Evol. Microbiol.">
        <title>Streptococcuspantholopis sp. nov., isolated from faeces of the Tibetan antelope (Pantholops hodgsonii).</title>
        <authorList>
            <person name="Bai X."/>
            <person name="Xiong Y."/>
            <person name="Lu S."/>
            <person name="Jin D."/>
            <person name="Lai X."/>
            <person name="Yang J."/>
            <person name="Niu L."/>
            <person name="Hu S."/>
            <person name="Meng X."/>
            <person name="Pu J."/>
            <person name="Ye C."/>
            <person name="Xu J."/>
        </authorList>
    </citation>
    <scope>NUCLEOTIDE SEQUENCE [LARGE SCALE GENOMIC DNA]</scope>
    <source>
        <strain evidence="1 2">TA 26</strain>
    </source>
</reference>
<sequence>MVSEQQYRWLADQVYSVDNQKNNGQYKSISKKTYYYDRNNPELGQFQVLKAKDNLDNGMQAMAVVPIVDGEPDISQIVIAYAEPHFSRGIHF</sequence>
<dbReference type="EMBL" id="CP014699">
    <property type="protein sequence ID" value="AND80144.1"/>
    <property type="molecule type" value="Genomic_DNA"/>
</dbReference>
<proteinExistence type="predicted"/>
<gene>
    <name evidence="1" type="ORF">A0O21_09095</name>
</gene>
<accession>A0A172Q9L0</accession>
<dbReference type="RefSeq" id="WP_067064474.1">
    <property type="nucleotide sequence ID" value="NZ_CP014699.1"/>
</dbReference>
<dbReference type="Proteomes" id="UP000077317">
    <property type="component" value="Chromosome"/>
</dbReference>
<name>A0A172Q9L0_9STRE</name>
<dbReference type="AlphaFoldDB" id="A0A172Q9L0"/>
<evidence type="ECO:0000313" key="1">
    <source>
        <dbReference type="EMBL" id="AND80144.1"/>
    </source>
</evidence>
<organism evidence="1 2">
    <name type="scientific">Streptococcus pantholopis</name>
    <dbReference type="NCBI Taxonomy" id="1811193"/>
    <lineage>
        <taxon>Bacteria</taxon>
        <taxon>Bacillati</taxon>
        <taxon>Bacillota</taxon>
        <taxon>Bacilli</taxon>
        <taxon>Lactobacillales</taxon>
        <taxon>Streptococcaceae</taxon>
        <taxon>Streptococcus</taxon>
    </lineage>
</organism>
<dbReference type="KEGG" id="spat:A0O21_09095"/>
<reference evidence="2" key="2">
    <citation type="submission" date="2016-03" db="EMBL/GenBank/DDBJ databases">
        <title>Streptococcus antelopensis sp. nov., isolated from the feces of the Tibetan antelope (Pantholops hodgsonii) in Hoh Xil National Nature Reserve, Qinghai, China.</title>
        <authorList>
            <person name="Bai X."/>
        </authorList>
    </citation>
    <scope>NUCLEOTIDE SEQUENCE [LARGE SCALE GENOMIC DNA]</scope>
    <source>
        <strain evidence="2">TA 26</strain>
    </source>
</reference>
<dbReference type="OrthoDB" id="2236369at2"/>
<keyword evidence="2" id="KW-1185">Reference proteome</keyword>
<dbReference type="STRING" id="1811193.A0O21_09095"/>
<evidence type="ECO:0000313" key="2">
    <source>
        <dbReference type="Proteomes" id="UP000077317"/>
    </source>
</evidence>
<protein>
    <submittedName>
        <fullName evidence="1">Uncharacterized protein</fullName>
    </submittedName>
</protein>